<keyword evidence="5" id="KW-1185">Reference proteome</keyword>
<dbReference type="InterPro" id="IPR010562">
    <property type="entry name" value="Haemolymph_juvenile_hormone-bd"/>
</dbReference>
<dbReference type="FunFam" id="3.15.10.30:FF:000001">
    <property type="entry name" value="Takeout-like protein 1"/>
    <property type="match status" value="1"/>
</dbReference>
<dbReference type="InterPro" id="IPR038606">
    <property type="entry name" value="To_sf"/>
</dbReference>
<evidence type="ECO:0000256" key="2">
    <source>
        <dbReference type="ARBA" id="ARBA00023108"/>
    </source>
</evidence>
<proteinExistence type="inferred from homology"/>
<evidence type="ECO:0000256" key="3">
    <source>
        <dbReference type="ARBA" id="ARBA00060902"/>
    </source>
</evidence>
<reference evidence="4 5" key="1">
    <citation type="journal article" date="2017" name="Gigascience">
        <title>Genome sequence of the small brown planthopper, Laodelphax striatellus.</title>
        <authorList>
            <person name="Zhu J."/>
            <person name="Jiang F."/>
            <person name="Wang X."/>
            <person name="Yang P."/>
            <person name="Bao Y."/>
            <person name="Zhao W."/>
            <person name="Wang W."/>
            <person name="Lu H."/>
            <person name="Wang Q."/>
            <person name="Cui N."/>
            <person name="Li J."/>
            <person name="Chen X."/>
            <person name="Luo L."/>
            <person name="Yu J."/>
            <person name="Kang L."/>
            <person name="Cui F."/>
        </authorList>
    </citation>
    <scope>NUCLEOTIDE SEQUENCE [LARGE SCALE GENOMIC DNA]</scope>
    <source>
        <strain evidence="4">Lst14</strain>
    </source>
</reference>
<evidence type="ECO:0000256" key="1">
    <source>
        <dbReference type="ARBA" id="ARBA00022729"/>
    </source>
</evidence>
<dbReference type="PANTHER" id="PTHR11008:SF41">
    <property type="entry name" value="RE70318P"/>
    <property type="match status" value="1"/>
</dbReference>
<dbReference type="Gene3D" id="3.15.10.30">
    <property type="entry name" value="Haemolymph juvenile hormone binding protein"/>
    <property type="match status" value="1"/>
</dbReference>
<keyword evidence="2" id="KW-0090">Biological rhythms</keyword>
<organism evidence="4 5">
    <name type="scientific">Laodelphax striatellus</name>
    <name type="common">Small brown planthopper</name>
    <name type="synonym">Delphax striatella</name>
    <dbReference type="NCBI Taxonomy" id="195883"/>
    <lineage>
        <taxon>Eukaryota</taxon>
        <taxon>Metazoa</taxon>
        <taxon>Ecdysozoa</taxon>
        <taxon>Arthropoda</taxon>
        <taxon>Hexapoda</taxon>
        <taxon>Insecta</taxon>
        <taxon>Pterygota</taxon>
        <taxon>Neoptera</taxon>
        <taxon>Paraneoptera</taxon>
        <taxon>Hemiptera</taxon>
        <taxon>Auchenorrhyncha</taxon>
        <taxon>Fulgoroidea</taxon>
        <taxon>Delphacidae</taxon>
        <taxon>Criomorphinae</taxon>
        <taxon>Laodelphax</taxon>
    </lineage>
</organism>
<comment type="similarity">
    <text evidence="3">Belongs to the TO family.</text>
</comment>
<gene>
    <name evidence="4" type="ORF">LSTR_LSTR007664</name>
</gene>
<dbReference type="EMBL" id="QKKF02034243">
    <property type="protein sequence ID" value="RZF33319.1"/>
    <property type="molecule type" value="Genomic_DNA"/>
</dbReference>
<dbReference type="Proteomes" id="UP000291343">
    <property type="component" value="Unassembled WGS sequence"/>
</dbReference>
<keyword evidence="1" id="KW-0732">Signal</keyword>
<dbReference type="PANTHER" id="PTHR11008">
    <property type="entry name" value="PROTEIN TAKEOUT-LIKE PROTEIN"/>
    <property type="match status" value="1"/>
</dbReference>
<dbReference type="SMART" id="SM00700">
    <property type="entry name" value="JHBP"/>
    <property type="match status" value="1"/>
</dbReference>
<dbReference type="FunCoup" id="A0A482WIE1">
    <property type="interactions" value="17"/>
</dbReference>
<dbReference type="InParanoid" id="A0A482WIE1"/>
<accession>A0A482WIE1</accession>
<comment type="caution">
    <text evidence="4">The sequence shown here is derived from an EMBL/GenBank/DDBJ whole genome shotgun (WGS) entry which is preliminary data.</text>
</comment>
<dbReference type="GO" id="GO:0005615">
    <property type="term" value="C:extracellular space"/>
    <property type="evidence" value="ECO:0007669"/>
    <property type="project" value="TreeGrafter"/>
</dbReference>
<sequence length="255" mass="28609">MFSNYISYMKTCIFIINVVVVSGHPKLPDEMPLCKRNDPNLNECLKKAIQTSVSVLANAGIPSLDVPAIDPLHIHEILVHQNSSHSVRIMLALNHADVVGLSGIEIQSVDADWDNYKIRIDMKSNALTIVGDYKVDGKIMVLPIFGEGKFNFSFNEGGDGHIELSGRPEIRDGKTYMITENVSWDYKPKHLFMNLDNLFNGDKPRGIQMNAFLNDNWEDVLDEVKDVTQASFGETFKDIAKLIFDKVPLESIAIE</sequence>
<dbReference type="SMR" id="A0A482WIE1"/>
<dbReference type="OrthoDB" id="8186595at2759"/>
<evidence type="ECO:0000313" key="5">
    <source>
        <dbReference type="Proteomes" id="UP000291343"/>
    </source>
</evidence>
<name>A0A482WIE1_LAOST</name>
<dbReference type="GO" id="GO:0007623">
    <property type="term" value="P:circadian rhythm"/>
    <property type="evidence" value="ECO:0007669"/>
    <property type="project" value="UniProtKB-ARBA"/>
</dbReference>
<protein>
    <submittedName>
        <fullName evidence="4">Uncharacterized protein</fullName>
    </submittedName>
</protein>
<dbReference type="Pfam" id="PF06585">
    <property type="entry name" value="JHBP"/>
    <property type="match status" value="1"/>
</dbReference>
<dbReference type="AlphaFoldDB" id="A0A482WIE1"/>
<evidence type="ECO:0000313" key="4">
    <source>
        <dbReference type="EMBL" id="RZF33319.1"/>
    </source>
</evidence>